<dbReference type="Pfam" id="PF10003">
    <property type="entry name" value="DUF2244"/>
    <property type="match status" value="1"/>
</dbReference>
<dbReference type="KEGG" id="shd:SUTH_01751"/>
<keyword evidence="1" id="KW-1133">Transmembrane helix</keyword>
<proteinExistence type="predicted"/>
<evidence type="ECO:0000256" key="1">
    <source>
        <dbReference type="SAM" id="Phobius"/>
    </source>
</evidence>
<keyword evidence="3" id="KW-1185">Reference proteome</keyword>
<accession>W0SHX9</accession>
<evidence type="ECO:0000313" key="3">
    <source>
        <dbReference type="Proteomes" id="UP000031637"/>
    </source>
</evidence>
<dbReference type="InterPro" id="IPR019253">
    <property type="entry name" value="DUF2244_TM"/>
</dbReference>
<keyword evidence="1" id="KW-0472">Membrane</keyword>
<dbReference type="Proteomes" id="UP000031637">
    <property type="component" value="Chromosome"/>
</dbReference>
<dbReference type="HOGENOM" id="CLU_1585629_0_0_4"/>
<organism evidence="2 3">
    <name type="scientific">Sulfuritalea hydrogenivorans sk43H</name>
    <dbReference type="NCBI Taxonomy" id="1223802"/>
    <lineage>
        <taxon>Bacteria</taxon>
        <taxon>Pseudomonadati</taxon>
        <taxon>Pseudomonadota</taxon>
        <taxon>Betaproteobacteria</taxon>
        <taxon>Nitrosomonadales</taxon>
        <taxon>Sterolibacteriaceae</taxon>
        <taxon>Sulfuritalea</taxon>
    </lineage>
</organism>
<protein>
    <recommendedName>
        <fullName evidence="4">Integral membrane protein</fullName>
    </recommendedName>
</protein>
<sequence>MVATIRIPETEQVAVVITPYAPLSLRASVLILLLICIPIMAVAVVSGLLGNWYAMPASLTMCVVLCLAFRSGYRRTHCREVVTLADGAVSIERGYTNLESHCALPGEHAYVLLQDSAPDAREHHLYLCADEQKVEVGEFLDDRERGELAEVLRQLIRSAGRMRPILTT</sequence>
<dbReference type="AlphaFoldDB" id="W0SHX9"/>
<name>W0SHX9_9PROT</name>
<gene>
    <name evidence="2" type="ORF">SUTH_01751</name>
</gene>
<reference evidence="2 3" key="1">
    <citation type="journal article" date="2014" name="Syst. Appl. Microbiol.">
        <title>Complete genomes of freshwater sulfur oxidizers Sulfuricella denitrificans skB26 and Sulfuritalea hydrogenivorans sk43H: genetic insights into the sulfur oxidation pathway of betaproteobacteria.</title>
        <authorList>
            <person name="Watanabe T."/>
            <person name="Kojima H."/>
            <person name="Fukui M."/>
        </authorList>
    </citation>
    <scope>NUCLEOTIDE SEQUENCE [LARGE SCALE GENOMIC DNA]</scope>
    <source>
        <strain evidence="2">DSM22779</strain>
    </source>
</reference>
<evidence type="ECO:0008006" key="4">
    <source>
        <dbReference type="Google" id="ProtNLM"/>
    </source>
</evidence>
<keyword evidence="1" id="KW-0812">Transmembrane</keyword>
<feature type="transmembrane region" description="Helical" evidence="1">
    <location>
        <begin position="27"/>
        <end position="46"/>
    </location>
</feature>
<dbReference type="EMBL" id="AP012547">
    <property type="protein sequence ID" value="BAO29543.1"/>
    <property type="molecule type" value="Genomic_DNA"/>
</dbReference>
<evidence type="ECO:0000313" key="2">
    <source>
        <dbReference type="EMBL" id="BAO29543.1"/>
    </source>
</evidence>
<dbReference type="RefSeq" id="WP_041098615.1">
    <property type="nucleotide sequence ID" value="NZ_AP012547.1"/>
</dbReference>
<feature type="transmembrane region" description="Helical" evidence="1">
    <location>
        <begin position="52"/>
        <end position="69"/>
    </location>
</feature>
<dbReference type="STRING" id="1223802.SUTH_01751"/>